<organism evidence="2 3">
    <name type="scientific">Paludisphaera borealis</name>
    <dbReference type="NCBI Taxonomy" id="1387353"/>
    <lineage>
        <taxon>Bacteria</taxon>
        <taxon>Pseudomonadati</taxon>
        <taxon>Planctomycetota</taxon>
        <taxon>Planctomycetia</taxon>
        <taxon>Isosphaerales</taxon>
        <taxon>Isosphaeraceae</taxon>
        <taxon>Paludisphaera</taxon>
    </lineage>
</organism>
<dbReference type="Gene3D" id="3.30.700.10">
    <property type="entry name" value="Glycoprotein, Type 4 Pilin"/>
    <property type="match status" value="1"/>
</dbReference>
<dbReference type="KEGG" id="pbor:BSF38_02771"/>
<dbReference type="STRING" id="1387353.BSF38_02771"/>
<dbReference type="InterPro" id="IPR011453">
    <property type="entry name" value="DUF1559"/>
</dbReference>
<gene>
    <name evidence="2" type="ORF">BSF38_02771</name>
</gene>
<dbReference type="Proteomes" id="UP000186309">
    <property type="component" value="Chromosome"/>
</dbReference>
<dbReference type="OrthoDB" id="270727at2"/>
<dbReference type="AlphaFoldDB" id="A0A1U7CQT1"/>
<dbReference type="InterPro" id="IPR045584">
    <property type="entry name" value="Pilin-like"/>
</dbReference>
<keyword evidence="3" id="KW-1185">Reference proteome</keyword>
<accession>A0A1U7CQT1</accession>
<dbReference type="InterPro" id="IPR012902">
    <property type="entry name" value="N_methyl_site"/>
</dbReference>
<dbReference type="NCBIfam" id="TIGR04294">
    <property type="entry name" value="pre_pil_HX9DG"/>
    <property type="match status" value="1"/>
</dbReference>
<name>A0A1U7CQT1_9BACT</name>
<evidence type="ECO:0000313" key="3">
    <source>
        <dbReference type="Proteomes" id="UP000186309"/>
    </source>
</evidence>
<dbReference type="Pfam" id="PF07596">
    <property type="entry name" value="SBP_bac_10"/>
    <property type="match status" value="1"/>
</dbReference>
<dbReference type="EMBL" id="CP019082">
    <property type="protein sequence ID" value="APW61259.1"/>
    <property type="molecule type" value="Genomic_DNA"/>
</dbReference>
<dbReference type="PANTHER" id="PTHR30093:SF2">
    <property type="entry name" value="TYPE II SECRETION SYSTEM PROTEIN H"/>
    <property type="match status" value="1"/>
</dbReference>
<feature type="domain" description="DUF1559" evidence="1">
    <location>
        <begin position="34"/>
        <end position="335"/>
    </location>
</feature>
<evidence type="ECO:0000259" key="1">
    <source>
        <dbReference type="Pfam" id="PF07596"/>
    </source>
</evidence>
<evidence type="ECO:0000313" key="2">
    <source>
        <dbReference type="EMBL" id="APW61259.1"/>
    </source>
</evidence>
<dbReference type="InterPro" id="IPR027558">
    <property type="entry name" value="Pre_pil_HX9DG_C"/>
</dbReference>
<protein>
    <recommendedName>
        <fullName evidence="1">DUF1559 domain-containing protein</fullName>
    </recommendedName>
</protein>
<dbReference type="Pfam" id="PF07963">
    <property type="entry name" value="N_methyl"/>
    <property type="match status" value="1"/>
</dbReference>
<sequence length="358" mass="38173">MSRTSRVRAFTLIELLVVIAIIAVLIALLLPAVQSAREAARRAQCINNMKQLGLAMHNYHSASESFPTGDIRGVGSPMMPSASNCGTNIFSSCQNTPWFVLMLPYFEQGNLANSYNYALGAEGPMMPLPLGYFANSTVASTKISTFQCPSDRQNQFQITPAYAGGALSGPVLSKGNYGASWGNTFWGQDTLAVASFPAPMIDPITKTAPVFMKSVFGFYTSGLNTITDGSSNTVAMSEILQGETYDVRGMMWSTIPGGASFMSRMAPNSPVDYYQTGIYGDFLNQTIFCVTEPAQGLPCTGLAGDKPAYAGARSRHAGGVNCLFGDGSVRFVKNSLSMPIWLALNTCSGGEVISADAY</sequence>
<dbReference type="SUPFAM" id="SSF54523">
    <property type="entry name" value="Pili subunits"/>
    <property type="match status" value="1"/>
</dbReference>
<dbReference type="RefSeq" id="WP_076346476.1">
    <property type="nucleotide sequence ID" value="NZ_CP019082.1"/>
</dbReference>
<proteinExistence type="predicted"/>
<dbReference type="PANTHER" id="PTHR30093">
    <property type="entry name" value="GENERAL SECRETION PATHWAY PROTEIN G"/>
    <property type="match status" value="1"/>
</dbReference>
<dbReference type="NCBIfam" id="TIGR02532">
    <property type="entry name" value="IV_pilin_GFxxxE"/>
    <property type="match status" value="1"/>
</dbReference>
<reference evidence="3" key="1">
    <citation type="submission" date="2016-12" db="EMBL/GenBank/DDBJ databases">
        <title>Comparative genomics of four Isosphaeraceae planctomycetes: a common pool of plasmids and glycoside hydrolase genes.</title>
        <authorList>
            <person name="Ivanova A."/>
        </authorList>
    </citation>
    <scope>NUCLEOTIDE SEQUENCE [LARGE SCALE GENOMIC DNA]</scope>
    <source>
        <strain evidence="3">PX4</strain>
    </source>
</reference>